<reference evidence="4" key="1">
    <citation type="submission" date="2016-09" db="EMBL/GenBank/DDBJ databases">
        <authorList>
            <person name="Varghese N."/>
            <person name="Submissions S."/>
        </authorList>
    </citation>
    <scope>NUCLEOTIDE SEQUENCE [LARGE SCALE GENOMIC DNA]</scope>
    <source>
        <strain evidence="4">ANC 4466</strain>
    </source>
</reference>
<protein>
    <submittedName>
        <fullName evidence="3">Alpha/beta hydrolase fold</fullName>
    </submittedName>
</protein>
<dbReference type="Gene3D" id="3.40.50.1820">
    <property type="entry name" value="alpha/beta hydrolase"/>
    <property type="match status" value="1"/>
</dbReference>
<organism evidence="3 4">
    <name type="scientific">Acinetobacter puyangensis</name>
    <dbReference type="NCBI Taxonomy" id="1096779"/>
    <lineage>
        <taxon>Bacteria</taxon>
        <taxon>Pseudomonadati</taxon>
        <taxon>Pseudomonadota</taxon>
        <taxon>Gammaproteobacteria</taxon>
        <taxon>Moraxellales</taxon>
        <taxon>Moraxellaceae</taxon>
        <taxon>Acinetobacter</taxon>
    </lineage>
</organism>
<dbReference type="InterPro" id="IPR029058">
    <property type="entry name" value="AB_hydrolase_fold"/>
</dbReference>
<keyword evidence="4" id="KW-1185">Reference proteome</keyword>
<dbReference type="SUPFAM" id="SSF53474">
    <property type="entry name" value="alpha/beta-Hydrolases"/>
    <property type="match status" value="1"/>
</dbReference>
<sequence>MHIPFLEKFHWYDVPNYVLNQLTVGKHAECHSDLSYATASDRQKLDLYVPNQPRANKALILFVHGGSWQHGSKTDYIFLAQNLAKYGFYVACMNYQLAPEHLYPTYVEDVIQAINWLSASQQANQYGYAADQIILLGHSAGALNVMAAVYHGEQFQYSIHNLNAIQAIIGIAGPYSFEHRGDPIAKYAFDQTVAPELIMPSFFTFHNSIRHLLLLASNDQLVGDYNTEKMQQALLHVKNAVTVCRIPATTHVSIIATLAQGIDRLFKTRRLMLEFIDQP</sequence>
<proteinExistence type="predicted"/>
<feature type="domain" description="BD-FAE-like" evidence="2">
    <location>
        <begin position="45"/>
        <end position="178"/>
    </location>
</feature>
<dbReference type="PANTHER" id="PTHR48081">
    <property type="entry name" value="AB HYDROLASE SUPERFAMILY PROTEIN C4A8.06C"/>
    <property type="match status" value="1"/>
</dbReference>
<dbReference type="GO" id="GO:0016787">
    <property type="term" value="F:hydrolase activity"/>
    <property type="evidence" value="ECO:0007669"/>
    <property type="project" value="UniProtKB-KW"/>
</dbReference>
<evidence type="ECO:0000259" key="2">
    <source>
        <dbReference type="Pfam" id="PF20434"/>
    </source>
</evidence>
<evidence type="ECO:0000313" key="4">
    <source>
        <dbReference type="Proteomes" id="UP000219042"/>
    </source>
</evidence>
<name>A0A240EBA6_9GAMM</name>
<gene>
    <name evidence="3" type="ORF">SAMN05421731_10532</name>
</gene>
<dbReference type="InterPro" id="IPR050300">
    <property type="entry name" value="GDXG_lipolytic_enzyme"/>
</dbReference>
<accession>A0A240EBA6</accession>
<dbReference type="OrthoDB" id="9771666at2"/>
<dbReference type="Proteomes" id="UP000219042">
    <property type="component" value="Unassembled WGS sequence"/>
</dbReference>
<keyword evidence="1 3" id="KW-0378">Hydrolase</keyword>
<dbReference type="AlphaFoldDB" id="A0A240EBA6"/>
<dbReference type="PANTHER" id="PTHR48081:SF33">
    <property type="entry name" value="KYNURENINE FORMAMIDASE"/>
    <property type="match status" value="1"/>
</dbReference>
<dbReference type="EMBL" id="OANT01000005">
    <property type="protein sequence ID" value="SNX45479.1"/>
    <property type="molecule type" value="Genomic_DNA"/>
</dbReference>
<evidence type="ECO:0000256" key="1">
    <source>
        <dbReference type="ARBA" id="ARBA00022801"/>
    </source>
</evidence>
<dbReference type="RefSeq" id="WP_097079262.1">
    <property type="nucleotide sequence ID" value="NZ_BAABHT010000005.1"/>
</dbReference>
<evidence type="ECO:0000313" key="3">
    <source>
        <dbReference type="EMBL" id="SNX45479.1"/>
    </source>
</evidence>
<dbReference type="Pfam" id="PF20434">
    <property type="entry name" value="BD-FAE"/>
    <property type="match status" value="1"/>
</dbReference>
<dbReference type="InterPro" id="IPR049492">
    <property type="entry name" value="BD-FAE-like_dom"/>
</dbReference>